<comment type="cofactor">
    <cofactor evidence="1 11">
        <name>Mg(2+)</name>
        <dbReference type="ChEBI" id="CHEBI:18420"/>
    </cofactor>
</comment>
<dbReference type="NCBIfam" id="NF045515">
    <property type="entry name" value="Glp_gephyrin"/>
    <property type="match status" value="1"/>
</dbReference>
<evidence type="ECO:0000256" key="9">
    <source>
        <dbReference type="ARBA" id="ARBA00023150"/>
    </source>
</evidence>
<dbReference type="GO" id="GO:0005829">
    <property type="term" value="C:cytosol"/>
    <property type="evidence" value="ECO:0007669"/>
    <property type="project" value="TreeGrafter"/>
</dbReference>
<dbReference type="FunFam" id="2.170.190.11:FF:000001">
    <property type="entry name" value="Molybdopterin molybdenumtransferase"/>
    <property type="match status" value="1"/>
</dbReference>
<dbReference type="InterPro" id="IPR036688">
    <property type="entry name" value="MoeA_C_domain_IV_sf"/>
</dbReference>
<dbReference type="InterPro" id="IPR038987">
    <property type="entry name" value="MoeA-like"/>
</dbReference>
<keyword evidence="5 11" id="KW-0500">Molybdenum</keyword>
<dbReference type="SUPFAM" id="SSF63867">
    <property type="entry name" value="MoeA C-terminal domain-like"/>
    <property type="match status" value="1"/>
</dbReference>
<evidence type="ECO:0000256" key="4">
    <source>
        <dbReference type="ARBA" id="ARBA00010763"/>
    </source>
</evidence>
<dbReference type="SUPFAM" id="SSF53218">
    <property type="entry name" value="Molybdenum cofactor biosynthesis proteins"/>
    <property type="match status" value="1"/>
</dbReference>
<dbReference type="PANTHER" id="PTHR10192:SF5">
    <property type="entry name" value="GEPHYRIN"/>
    <property type="match status" value="1"/>
</dbReference>
<evidence type="ECO:0000256" key="2">
    <source>
        <dbReference type="ARBA" id="ARBA00002901"/>
    </source>
</evidence>
<dbReference type="Pfam" id="PF03453">
    <property type="entry name" value="MoeA_N"/>
    <property type="match status" value="1"/>
</dbReference>
<evidence type="ECO:0000313" key="14">
    <source>
        <dbReference type="Proteomes" id="UP000188912"/>
    </source>
</evidence>
<comment type="function">
    <text evidence="2 11">Catalyzes the insertion of molybdate into adenylated molybdopterin with the concomitant release of AMP.</text>
</comment>
<evidence type="ECO:0000256" key="11">
    <source>
        <dbReference type="RuleBase" id="RU365090"/>
    </source>
</evidence>
<keyword evidence="6 11" id="KW-0808">Transferase</keyword>
<dbReference type="FunFam" id="3.40.980.10:FF:000004">
    <property type="entry name" value="Molybdopterin molybdenumtransferase"/>
    <property type="match status" value="1"/>
</dbReference>
<dbReference type="CDD" id="cd00887">
    <property type="entry name" value="MoeA"/>
    <property type="match status" value="1"/>
</dbReference>
<dbReference type="InterPro" id="IPR036425">
    <property type="entry name" value="MoaB/Mog-like_dom_sf"/>
</dbReference>
<organism evidence="13 14">
    <name type="scientific">Candidatus Tokpelaia hoelldobleri</name>
    <dbReference type="NCBI Taxonomy" id="1902579"/>
    <lineage>
        <taxon>Bacteria</taxon>
        <taxon>Pseudomonadati</taxon>
        <taxon>Pseudomonadota</taxon>
        <taxon>Alphaproteobacteria</taxon>
        <taxon>Hyphomicrobiales</taxon>
        <taxon>Candidatus Tokpelaia</taxon>
    </lineage>
</organism>
<evidence type="ECO:0000259" key="12">
    <source>
        <dbReference type="SMART" id="SM00852"/>
    </source>
</evidence>
<dbReference type="GO" id="GO:0046872">
    <property type="term" value="F:metal ion binding"/>
    <property type="evidence" value="ECO:0007669"/>
    <property type="project" value="UniProtKB-UniRule"/>
</dbReference>
<dbReference type="Pfam" id="PF00994">
    <property type="entry name" value="MoCF_biosynth"/>
    <property type="match status" value="1"/>
</dbReference>
<dbReference type="SUPFAM" id="SSF63882">
    <property type="entry name" value="MoeA N-terminal region -like"/>
    <property type="match status" value="1"/>
</dbReference>
<comment type="similarity">
    <text evidence="4 11">Belongs to the MoeA family.</text>
</comment>
<comment type="catalytic activity">
    <reaction evidence="10">
        <text>adenylyl-molybdopterin + molybdate = Mo-molybdopterin + AMP + H(+)</text>
        <dbReference type="Rhea" id="RHEA:35047"/>
        <dbReference type="ChEBI" id="CHEBI:15378"/>
        <dbReference type="ChEBI" id="CHEBI:36264"/>
        <dbReference type="ChEBI" id="CHEBI:62727"/>
        <dbReference type="ChEBI" id="CHEBI:71302"/>
        <dbReference type="ChEBI" id="CHEBI:456215"/>
        <dbReference type="EC" id="2.10.1.1"/>
    </reaction>
</comment>
<protein>
    <recommendedName>
        <fullName evidence="11">Molybdopterin molybdenumtransferase</fullName>
        <ecNumber evidence="11">2.10.1.1</ecNumber>
    </recommendedName>
</protein>
<evidence type="ECO:0000256" key="5">
    <source>
        <dbReference type="ARBA" id="ARBA00022505"/>
    </source>
</evidence>
<dbReference type="InterPro" id="IPR005111">
    <property type="entry name" value="MoeA_C_domain_IV"/>
</dbReference>
<dbReference type="EC" id="2.10.1.1" evidence="11"/>
<keyword evidence="14" id="KW-1185">Reference proteome</keyword>
<gene>
    <name evidence="13" type="ORF">BHV28_06540</name>
</gene>
<evidence type="ECO:0000256" key="1">
    <source>
        <dbReference type="ARBA" id="ARBA00001946"/>
    </source>
</evidence>
<dbReference type="Proteomes" id="UP000188912">
    <property type="component" value="Chromosome"/>
</dbReference>
<reference evidence="13 14" key="2">
    <citation type="journal article" date="2016" name="Sci. Rep.">
        <title>The genome of Rhizobiales bacteria in predatory ants reveals urease gene functions but no genes for nitrogen fixation.</title>
        <authorList>
            <person name="Neuvonen M.M."/>
            <person name="Tamarit D."/>
            <person name="Naslund K."/>
            <person name="Liebig J."/>
            <person name="Feldhaar H."/>
            <person name="Moran N.A."/>
            <person name="Guy L."/>
            <person name="Andersson S.G."/>
        </authorList>
    </citation>
    <scope>NUCLEOTIDE SEQUENCE [LARGE SCALE GENOMIC DNA]</scope>
    <source>
        <strain evidence="13 14">Hsal</strain>
    </source>
</reference>
<evidence type="ECO:0000256" key="7">
    <source>
        <dbReference type="ARBA" id="ARBA00022723"/>
    </source>
</evidence>
<proteinExistence type="inferred from homology"/>
<dbReference type="AlphaFoldDB" id="A0A1U9JU21"/>
<dbReference type="EMBL" id="CP017315">
    <property type="protein sequence ID" value="AQS41357.1"/>
    <property type="molecule type" value="Genomic_DNA"/>
</dbReference>
<dbReference type="Gene3D" id="2.40.340.10">
    <property type="entry name" value="MoeA, C-terminal, domain IV"/>
    <property type="match status" value="1"/>
</dbReference>
<dbReference type="InterPro" id="IPR036135">
    <property type="entry name" value="MoeA_linker/N_sf"/>
</dbReference>
<feature type="domain" description="MoaB/Mog" evidence="12">
    <location>
        <begin position="178"/>
        <end position="320"/>
    </location>
</feature>
<dbReference type="GO" id="GO:0061599">
    <property type="term" value="F:molybdopterin molybdotransferase activity"/>
    <property type="evidence" value="ECO:0007669"/>
    <property type="project" value="UniProtKB-UniRule"/>
</dbReference>
<keyword evidence="8 11" id="KW-0460">Magnesium</keyword>
<dbReference type="InterPro" id="IPR005110">
    <property type="entry name" value="MoeA_linker/N"/>
</dbReference>
<dbReference type="InterPro" id="IPR001453">
    <property type="entry name" value="MoaB/Mog_dom"/>
</dbReference>
<dbReference type="PANTHER" id="PTHR10192">
    <property type="entry name" value="MOLYBDOPTERIN BIOSYNTHESIS PROTEIN"/>
    <property type="match status" value="1"/>
</dbReference>
<dbReference type="STRING" id="1902579.BHV28_06540"/>
<name>A0A1U9JU21_9HYPH</name>
<sequence>MALLSVEEALKTLLADIKPLAAQTVPLHQAGGRILTSNVAAALTQPPFTASAMDGYALRAQDIQTTPVQLKIVGEAAAGHSFNGRIRQGEAVRIFTGAPVPDDADTVIMQEMTGRFDKHTVTILSPIEENKNIRPAGGDFHQNDIVLHAGQLMTPAALALAAASGHATLEVVTRPKVAILSTGDELVAPGRKPADNQIIASNASGLAEIARLHGAEVIDLGIVADNRQAIRQAIESAIKQQADILLTSGGVSVGDYDLVQDVLKEAGMKLAFWKIAMRPGKPLMFGTLSGRHPVRVLGLPGNPVSCLLTAQLFFVPLAARLAGKQYTPPLAKAHLTQPLAANGARRHYIRACMQKDETGAVAVTPLDNQDSSLLSVLTKANCLIVHEADTPALPEGSACTILMFPA</sequence>
<comment type="pathway">
    <text evidence="3 11">Cofactor biosynthesis; molybdopterin biosynthesis.</text>
</comment>
<dbReference type="UniPathway" id="UPA00344"/>
<evidence type="ECO:0000256" key="6">
    <source>
        <dbReference type="ARBA" id="ARBA00022679"/>
    </source>
</evidence>
<reference evidence="13 14" key="1">
    <citation type="journal article" date="2010" name="Science">
        <title>Genomic comparison of the ants Camponotus floridanus and Harpegnathos saltator.</title>
        <authorList>
            <person name="Bonasio R."/>
            <person name="Zhang G."/>
            <person name="Ye C."/>
            <person name="Mutti N.S."/>
            <person name="Fang X."/>
            <person name="Qin N."/>
            <person name="Donahue G."/>
            <person name="Yang P."/>
            <person name="Li Q."/>
            <person name="Li C."/>
            <person name="Zhang P."/>
            <person name="Huang Z."/>
            <person name="Berger S.L."/>
            <person name="Reinberg D."/>
            <person name="Wang J."/>
            <person name="Liebig J."/>
        </authorList>
    </citation>
    <scope>NUCLEOTIDE SEQUENCE [LARGE SCALE GENOMIC DNA]</scope>
    <source>
        <strain evidence="13 14">Hsal</strain>
    </source>
</reference>
<dbReference type="NCBIfam" id="TIGR00177">
    <property type="entry name" value="molyb_syn"/>
    <property type="match status" value="1"/>
</dbReference>
<dbReference type="GO" id="GO:0006777">
    <property type="term" value="P:Mo-molybdopterin cofactor biosynthetic process"/>
    <property type="evidence" value="ECO:0007669"/>
    <property type="project" value="UniProtKB-UniRule"/>
</dbReference>
<dbReference type="SMART" id="SM00852">
    <property type="entry name" value="MoCF_biosynth"/>
    <property type="match status" value="1"/>
</dbReference>
<dbReference type="PROSITE" id="PS01079">
    <property type="entry name" value="MOCF_BIOSYNTHESIS_2"/>
    <property type="match status" value="1"/>
</dbReference>
<dbReference type="KEGG" id="thd:BHV28_06540"/>
<dbReference type="Pfam" id="PF03454">
    <property type="entry name" value="MoeA_C"/>
    <property type="match status" value="1"/>
</dbReference>
<evidence type="ECO:0000313" key="13">
    <source>
        <dbReference type="EMBL" id="AQS41357.1"/>
    </source>
</evidence>
<dbReference type="Gene3D" id="3.90.105.10">
    <property type="entry name" value="Molybdopterin biosynthesis moea protein, domain 2"/>
    <property type="match status" value="1"/>
</dbReference>
<evidence type="ECO:0000256" key="10">
    <source>
        <dbReference type="ARBA" id="ARBA00047317"/>
    </source>
</evidence>
<dbReference type="Gene3D" id="2.170.190.11">
    <property type="entry name" value="Molybdopterin biosynthesis moea protein, domain 3"/>
    <property type="match status" value="1"/>
</dbReference>
<evidence type="ECO:0000256" key="8">
    <source>
        <dbReference type="ARBA" id="ARBA00022842"/>
    </source>
</evidence>
<accession>A0A1U9JU21</accession>
<dbReference type="Gene3D" id="3.40.980.10">
    <property type="entry name" value="MoaB/Mog-like domain"/>
    <property type="match status" value="1"/>
</dbReference>
<dbReference type="InterPro" id="IPR008284">
    <property type="entry name" value="MoCF_biosynth_CS"/>
</dbReference>
<keyword evidence="7 11" id="KW-0479">Metal-binding</keyword>
<evidence type="ECO:0000256" key="3">
    <source>
        <dbReference type="ARBA" id="ARBA00005046"/>
    </source>
</evidence>
<keyword evidence="9 11" id="KW-0501">Molybdenum cofactor biosynthesis</keyword>